<keyword evidence="2" id="KW-0732">Signal</keyword>
<sequence>MLWKALLLLTQSSLSVQVDADIRRPNRSLILRTSVSIRVIVPRTWIARWNLVHELTLARERERVLIGNFDRLKQDYNDLRLRVEGEVHNLSTANRALNQDRFKAVGMAYDSLTTFLNQSFNSSRAVTGFVNKQDAIMLQILRYASEEVPGLETFLKSTPAPIPIAAHPPATVIANSAVLAGARTGSFVQQLSMPVASTSTRPMHPLPARPRSPTGNVGNRYRHNRRKAKKFINSLSKENGPQ</sequence>
<dbReference type="AlphaFoldDB" id="A0A4S8LFF3"/>
<feature type="compositionally biased region" description="Polar residues" evidence="1">
    <location>
        <begin position="233"/>
        <end position="242"/>
    </location>
</feature>
<evidence type="ECO:0000256" key="2">
    <source>
        <dbReference type="SAM" id="SignalP"/>
    </source>
</evidence>
<feature type="compositionally biased region" description="Basic residues" evidence="1">
    <location>
        <begin position="220"/>
        <end position="230"/>
    </location>
</feature>
<organism evidence="3 4">
    <name type="scientific">Dendrothele bispora (strain CBS 962.96)</name>
    <dbReference type="NCBI Taxonomy" id="1314807"/>
    <lineage>
        <taxon>Eukaryota</taxon>
        <taxon>Fungi</taxon>
        <taxon>Dikarya</taxon>
        <taxon>Basidiomycota</taxon>
        <taxon>Agaricomycotina</taxon>
        <taxon>Agaricomycetes</taxon>
        <taxon>Agaricomycetidae</taxon>
        <taxon>Agaricales</taxon>
        <taxon>Agaricales incertae sedis</taxon>
        <taxon>Dendrothele</taxon>
    </lineage>
</organism>
<name>A0A4S8LFF3_DENBC</name>
<feature type="signal peptide" evidence="2">
    <location>
        <begin position="1"/>
        <end position="20"/>
    </location>
</feature>
<gene>
    <name evidence="3" type="ORF">K435DRAFT_804087</name>
</gene>
<keyword evidence="4" id="KW-1185">Reference proteome</keyword>
<evidence type="ECO:0000256" key="1">
    <source>
        <dbReference type="SAM" id="MobiDB-lite"/>
    </source>
</evidence>
<dbReference type="Proteomes" id="UP000297245">
    <property type="component" value="Unassembled WGS sequence"/>
</dbReference>
<proteinExistence type="predicted"/>
<feature type="chain" id="PRO_5020826363" evidence="2">
    <location>
        <begin position="21"/>
        <end position="242"/>
    </location>
</feature>
<reference evidence="3 4" key="1">
    <citation type="journal article" date="2019" name="Nat. Ecol. Evol.">
        <title>Megaphylogeny resolves global patterns of mushroom evolution.</title>
        <authorList>
            <person name="Varga T."/>
            <person name="Krizsan K."/>
            <person name="Foldi C."/>
            <person name="Dima B."/>
            <person name="Sanchez-Garcia M."/>
            <person name="Sanchez-Ramirez S."/>
            <person name="Szollosi G.J."/>
            <person name="Szarkandi J.G."/>
            <person name="Papp V."/>
            <person name="Albert L."/>
            <person name="Andreopoulos W."/>
            <person name="Angelini C."/>
            <person name="Antonin V."/>
            <person name="Barry K.W."/>
            <person name="Bougher N.L."/>
            <person name="Buchanan P."/>
            <person name="Buyck B."/>
            <person name="Bense V."/>
            <person name="Catcheside P."/>
            <person name="Chovatia M."/>
            <person name="Cooper J."/>
            <person name="Damon W."/>
            <person name="Desjardin D."/>
            <person name="Finy P."/>
            <person name="Geml J."/>
            <person name="Haridas S."/>
            <person name="Hughes K."/>
            <person name="Justo A."/>
            <person name="Karasinski D."/>
            <person name="Kautmanova I."/>
            <person name="Kiss B."/>
            <person name="Kocsube S."/>
            <person name="Kotiranta H."/>
            <person name="LaButti K.M."/>
            <person name="Lechner B.E."/>
            <person name="Liimatainen K."/>
            <person name="Lipzen A."/>
            <person name="Lukacs Z."/>
            <person name="Mihaltcheva S."/>
            <person name="Morgado L.N."/>
            <person name="Niskanen T."/>
            <person name="Noordeloos M.E."/>
            <person name="Ohm R.A."/>
            <person name="Ortiz-Santana B."/>
            <person name="Ovrebo C."/>
            <person name="Racz N."/>
            <person name="Riley R."/>
            <person name="Savchenko A."/>
            <person name="Shiryaev A."/>
            <person name="Soop K."/>
            <person name="Spirin V."/>
            <person name="Szebenyi C."/>
            <person name="Tomsovsky M."/>
            <person name="Tulloss R.E."/>
            <person name="Uehling J."/>
            <person name="Grigoriev I.V."/>
            <person name="Vagvolgyi C."/>
            <person name="Papp T."/>
            <person name="Martin F.M."/>
            <person name="Miettinen O."/>
            <person name="Hibbett D.S."/>
            <person name="Nagy L.G."/>
        </authorList>
    </citation>
    <scope>NUCLEOTIDE SEQUENCE [LARGE SCALE GENOMIC DNA]</scope>
    <source>
        <strain evidence="3 4">CBS 962.96</strain>
    </source>
</reference>
<evidence type="ECO:0000313" key="4">
    <source>
        <dbReference type="Proteomes" id="UP000297245"/>
    </source>
</evidence>
<dbReference type="EMBL" id="ML179439">
    <property type="protein sequence ID" value="THU87694.1"/>
    <property type="molecule type" value="Genomic_DNA"/>
</dbReference>
<accession>A0A4S8LFF3</accession>
<protein>
    <submittedName>
        <fullName evidence="3">Uncharacterized protein</fullName>
    </submittedName>
</protein>
<evidence type="ECO:0000313" key="3">
    <source>
        <dbReference type="EMBL" id="THU87694.1"/>
    </source>
</evidence>
<feature type="region of interest" description="Disordered" evidence="1">
    <location>
        <begin position="196"/>
        <end position="242"/>
    </location>
</feature>